<dbReference type="EMBL" id="JACHJQ010000007">
    <property type="protein sequence ID" value="MBB4910597.1"/>
    <property type="molecule type" value="Genomic_DNA"/>
</dbReference>
<proteinExistence type="predicted"/>
<organism evidence="1 2">
    <name type="scientific">Actinophytocola algeriensis</name>
    <dbReference type="NCBI Taxonomy" id="1768010"/>
    <lineage>
        <taxon>Bacteria</taxon>
        <taxon>Bacillati</taxon>
        <taxon>Actinomycetota</taxon>
        <taxon>Actinomycetes</taxon>
        <taxon>Pseudonocardiales</taxon>
        <taxon>Pseudonocardiaceae</taxon>
    </lineage>
</organism>
<evidence type="ECO:0008006" key="3">
    <source>
        <dbReference type="Google" id="ProtNLM"/>
    </source>
</evidence>
<gene>
    <name evidence="1" type="ORF">FHR82_006855</name>
</gene>
<dbReference type="AlphaFoldDB" id="A0A7W7QBP4"/>
<evidence type="ECO:0000313" key="1">
    <source>
        <dbReference type="EMBL" id="MBB4910597.1"/>
    </source>
</evidence>
<keyword evidence="2" id="KW-1185">Reference proteome</keyword>
<dbReference type="Proteomes" id="UP000520767">
    <property type="component" value="Unassembled WGS sequence"/>
</dbReference>
<dbReference type="RefSeq" id="WP_184814620.1">
    <property type="nucleotide sequence ID" value="NZ_JACHJQ010000007.1"/>
</dbReference>
<protein>
    <recommendedName>
        <fullName evidence="3">Protein involved in plasmid replication-relaxation</fullName>
    </recommendedName>
</protein>
<evidence type="ECO:0000313" key="2">
    <source>
        <dbReference type="Proteomes" id="UP000520767"/>
    </source>
</evidence>
<accession>A0A7W7QBP4</accession>
<comment type="caution">
    <text evidence="1">The sequence shown here is derived from an EMBL/GenBank/DDBJ whole genome shotgun (WGS) entry which is preliminary data.</text>
</comment>
<sequence length="242" mass="27027">MIDLVAQFKQLNTRHIRASLFNELASATPPDRTLRRLVEQHYLARLQRRLVGGSHGGSSQHVYQLGRAGWTLLDKPGAFWAPRAINLHSLGIADCFVAFKQAEQRDELVLLEFITEPECHASVGPVQLTPDARFEVGDRARGVRIAYWLELDRGTEHRSVIAEKCSRYWKALHNWQQEVFPTVLFVTPDLQRAQQLAQTAHGGPVGSQALFKVAILGDLVATCIGTDGSEEGVREVVDVVDR</sequence>
<dbReference type="InterPro" id="IPR025855">
    <property type="entry name" value="Replic_Relax"/>
</dbReference>
<dbReference type="Pfam" id="PF13814">
    <property type="entry name" value="Replic_Relax"/>
    <property type="match status" value="1"/>
</dbReference>
<reference evidence="1 2" key="1">
    <citation type="submission" date="2020-08" db="EMBL/GenBank/DDBJ databases">
        <title>Genomic Encyclopedia of Type Strains, Phase III (KMG-III): the genomes of soil and plant-associated and newly described type strains.</title>
        <authorList>
            <person name="Whitman W."/>
        </authorList>
    </citation>
    <scope>NUCLEOTIDE SEQUENCE [LARGE SCALE GENOMIC DNA]</scope>
    <source>
        <strain evidence="1 2">CECT 8960</strain>
    </source>
</reference>
<name>A0A7W7QBP4_9PSEU</name>